<feature type="domain" description="DUF7130" evidence="2">
    <location>
        <begin position="26"/>
        <end position="72"/>
    </location>
</feature>
<evidence type="ECO:0000256" key="1">
    <source>
        <dbReference type="SAM" id="MobiDB-lite"/>
    </source>
</evidence>
<proteinExistence type="predicted"/>
<feature type="region of interest" description="Disordered" evidence="1">
    <location>
        <begin position="1"/>
        <end position="28"/>
    </location>
</feature>
<comment type="caution">
    <text evidence="3">The sequence shown here is derived from an EMBL/GenBank/DDBJ whole genome shotgun (WGS) entry which is preliminary data.</text>
</comment>
<protein>
    <recommendedName>
        <fullName evidence="2">DUF7130 domain-containing protein</fullName>
    </recommendedName>
</protein>
<dbReference type="AlphaFoldDB" id="A0A5D5ASF6"/>
<evidence type="ECO:0000313" key="4">
    <source>
        <dbReference type="Proteomes" id="UP000324104"/>
    </source>
</evidence>
<evidence type="ECO:0000313" key="3">
    <source>
        <dbReference type="EMBL" id="TYT63785.1"/>
    </source>
</evidence>
<name>A0A5D5ASF6_9EURY</name>
<reference evidence="3 4" key="1">
    <citation type="submission" date="2019-08" db="EMBL/GenBank/DDBJ databases">
        <title>Archaea genome.</title>
        <authorList>
            <person name="Kajale S."/>
            <person name="Shouche Y."/>
            <person name="Deshpande N."/>
            <person name="Sharma A."/>
        </authorList>
    </citation>
    <scope>NUCLEOTIDE SEQUENCE [LARGE SCALE GENOMIC DNA]</scope>
    <source>
        <strain evidence="3 4">ESP3B_9</strain>
    </source>
</reference>
<dbReference type="EMBL" id="VTAW01000001">
    <property type="protein sequence ID" value="TYT63785.1"/>
    <property type="molecule type" value="Genomic_DNA"/>
</dbReference>
<gene>
    <name evidence="3" type="ORF">FYC77_00750</name>
</gene>
<keyword evidence="4" id="KW-1185">Reference proteome</keyword>
<sequence>MSFNDRPSGELTNKEETEIPIGEPNEPAQQEYRMWRCGNCGEMGRLQQQDTLPAECPACASPKEDLYYWEED</sequence>
<evidence type="ECO:0000259" key="2">
    <source>
        <dbReference type="Pfam" id="PF23458"/>
    </source>
</evidence>
<dbReference type="SUPFAM" id="SSF57802">
    <property type="entry name" value="Rubredoxin-like"/>
    <property type="match status" value="1"/>
</dbReference>
<dbReference type="Pfam" id="PF23458">
    <property type="entry name" value="DUF7130"/>
    <property type="match status" value="1"/>
</dbReference>
<dbReference type="InterPro" id="IPR055554">
    <property type="entry name" value="DUF7130"/>
</dbReference>
<accession>A0A5D5ASF6</accession>
<dbReference type="RefSeq" id="WP_149079592.1">
    <property type="nucleotide sequence ID" value="NZ_VTAW01000001.1"/>
</dbReference>
<organism evidence="3 4">
    <name type="scientific">Natrialba swarupiae</name>
    <dbReference type="NCBI Taxonomy" id="2448032"/>
    <lineage>
        <taxon>Archaea</taxon>
        <taxon>Methanobacteriati</taxon>
        <taxon>Methanobacteriota</taxon>
        <taxon>Stenosarchaea group</taxon>
        <taxon>Halobacteria</taxon>
        <taxon>Halobacteriales</taxon>
        <taxon>Natrialbaceae</taxon>
        <taxon>Natrialba</taxon>
    </lineage>
</organism>
<dbReference type="Proteomes" id="UP000324104">
    <property type="component" value="Unassembled WGS sequence"/>
</dbReference>
<dbReference type="Gene3D" id="2.20.28.10">
    <property type="match status" value="1"/>
</dbReference>